<dbReference type="GO" id="GO:1990904">
    <property type="term" value="C:ribonucleoprotein complex"/>
    <property type="evidence" value="ECO:0007669"/>
    <property type="project" value="UniProtKB-KW"/>
</dbReference>
<dbReference type="InterPro" id="IPR002136">
    <property type="entry name" value="Ribosomal_uL4"/>
</dbReference>
<evidence type="ECO:0000256" key="1">
    <source>
        <dbReference type="ARBA" id="ARBA00010528"/>
    </source>
</evidence>
<keyword evidence="5" id="KW-0699">rRNA-binding</keyword>
<protein>
    <recommendedName>
        <fullName evidence="4 5">Large ribosomal subunit protein uL4</fullName>
    </recommendedName>
</protein>
<dbReference type="InterPro" id="IPR023574">
    <property type="entry name" value="Ribosomal_uL4_dom_sf"/>
</dbReference>
<dbReference type="EMBL" id="PHEX01000031">
    <property type="protein sequence ID" value="PKQ28111.1"/>
    <property type="molecule type" value="Genomic_DNA"/>
</dbReference>
<keyword evidence="5" id="KW-0694">RNA-binding</keyword>
<comment type="caution">
    <text evidence="7">The sequence shown here is derived from an EMBL/GenBank/DDBJ whole genome shotgun (WGS) entry which is preliminary data.</text>
</comment>
<reference evidence="7 8" key="1">
    <citation type="journal article" date="2017" name="ISME J.">
        <title>Potential for microbial H2 and metal transformations associated with novel bacteria and archaea in deep terrestrial subsurface sediments.</title>
        <authorList>
            <person name="Hernsdorf A.W."/>
            <person name="Amano Y."/>
            <person name="Miyakawa K."/>
            <person name="Ise K."/>
            <person name="Suzuki Y."/>
            <person name="Anantharaman K."/>
            <person name="Probst A."/>
            <person name="Burstein D."/>
            <person name="Thomas B.C."/>
            <person name="Banfield J.F."/>
        </authorList>
    </citation>
    <scope>NUCLEOTIDE SEQUENCE [LARGE SCALE GENOMIC DNA]</scope>
    <source>
        <strain evidence="7">HGW-Actinobacteria-3</strain>
    </source>
</reference>
<dbReference type="GO" id="GO:0003735">
    <property type="term" value="F:structural constituent of ribosome"/>
    <property type="evidence" value="ECO:0007669"/>
    <property type="project" value="InterPro"/>
</dbReference>
<dbReference type="Pfam" id="PF00573">
    <property type="entry name" value="Ribosomal_L4"/>
    <property type="match status" value="1"/>
</dbReference>
<name>A0A2N3G5X5_9ACTN</name>
<sequence>MSVKAPLKNVEGNTVGEVELSGEYFGVKPNKYAIHQVVRMQRAAARAGTASTKTRAEARGGGVKPWRQKGTGRARAGSCRSPIWKGGGVVFGPKPRDYSFRVPRKVRRLAFCSALSDAASDDRVTVLEDFALSTPSTSVAVEILGKLDMHGKIMVVVGEDDLNVEKSFRNLAHVETFLSSEVNTYDILRFDSLLLLKGALDKLQGERK</sequence>
<evidence type="ECO:0000256" key="2">
    <source>
        <dbReference type="ARBA" id="ARBA00022980"/>
    </source>
</evidence>
<comment type="subunit">
    <text evidence="5">Part of the 50S ribosomal subunit.</text>
</comment>
<accession>A0A2N3G5X5</accession>
<keyword evidence="3 5" id="KW-0687">Ribonucleoprotein</keyword>
<dbReference type="HAMAP" id="MF_01328_B">
    <property type="entry name" value="Ribosomal_uL4_B"/>
    <property type="match status" value="1"/>
</dbReference>
<comment type="function">
    <text evidence="5">Forms part of the polypeptide exit tunnel.</text>
</comment>
<evidence type="ECO:0000256" key="4">
    <source>
        <dbReference type="ARBA" id="ARBA00035244"/>
    </source>
</evidence>
<comment type="similarity">
    <text evidence="1 5">Belongs to the universal ribosomal protein uL4 family.</text>
</comment>
<evidence type="ECO:0000256" key="6">
    <source>
        <dbReference type="SAM" id="MobiDB-lite"/>
    </source>
</evidence>
<keyword evidence="2 5" id="KW-0689">Ribosomal protein</keyword>
<feature type="region of interest" description="Disordered" evidence="6">
    <location>
        <begin position="46"/>
        <end position="78"/>
    </location>
</feature>
<dbReference type="Gene3D" id="3.40.1370.10">
    <property type="match status" value="1"/>
</dbReference>
<evidence type="ECO:0000313" key="8">
    <source>
        <dbReference type="Proteomes" id="UP000233654"/>
    </source>
</evidence>
<proteinExistence type="inferred from homology"/>
<comment type="function">
    <text evidence="5">One of the primary rRNA binding proteins, this protein initially binds near the 5'-end of the 23S rRNA. It is important during the early stages of 50S assembly. It makes multiple contacts with different domains of the 23S rRNA in the assembled 50S subunit and ribosome.</text>
</comment>
<dbReference type="AlphaFoldDB" id="A0A2N3G5X5"/>
<evidence type="ECO:0000313" key="7">
    <source>
        <dbReference type="EMBL" id="PKQ28111.1"/>
    </source>
</evidence>
<organism evidence="7 8">
    <name type="scientific">Candidatus Anoxymicrobium japonicum</name>
    <dbReference type="NCBI Taxonomy" id="2013648"/>
    <lineage>
        <taxon>Bacteria</taxon>
        <taxon>Bacillati</taxon>
        <taxon>Actinomycetota</taxon>
        <taxon>Candidatus Geothermincolia</taxon>
        <taxon>Candidatus Geothermincolales</taxon>
        <taxon>Candidatus Anoxymicrobiaceae</taxon>
        <taxon>Candidatus Anoxymicrobium</taxon>
    </lineage>
</organism>
<evidence type="ECO:0000256" key="5">
    <source>
        <dbReference type="HAMAP-Rule" id="MF_01328"/>
    </source>
</evidence>
<dbReference type="PANTHER" id="PTHR10746:SF6">
    <property type="entry name" value="LARGE RIBOSOMAL SUBUNIT PROTEIN UL4M"/>
    <property type="match status" value="1"/>
</dbReference>
<dbReference type="PANTHER" id="PTHR10746">
    <property type="entry name" value="50S RIBOSOMAL PROTEIN L4"/>
    <property type="match status" value="1"/>
</dbReference>
<gene>
    <name evidence="5" type="primary">rplD</name>
    <name evidence="7" type="ORF">CVT63_04305</name>
</gene>
<dbReference type="InterPro" id="IPR013005">
    <property type="entry name" value="Ribosomal_uL4-like"/>
</dbReference>
<dbReference type="GO" id="GO:0006412">
    <property type="term" value="P:translation"/>
    <property type="evidence" value="ECO:0007669"/>
    <property type="project" value="UniProtKB-UniRule"/>
</dbReference>
<dbReference type="GO" id="GO:0019843">
    <property type="term" value="F:rRNA binding"/>
    <property type="evidence" value="ECO:0007669"/>
    <property type="project" value="UniProtKB-UniRule"/>
</dbReference>
<dbReference type="Proteomes" id="UP000233654">
    <property type="component" value="Unassembled WGS sequence"/>
</dbReference>
<evidence type="ECO:0000256" key="3">
    <source>
        <dbReference type="ARBA" id="ARBA00023274"/>
    </source>
</evidence>
<dbReference type="SUPFAM" id="SSF52166">
    <property type="entry name" value="Ribosomal protein L4"/>
    <property type="match status" value="1"/>
</dbReference>
<dbReference type="GO" id="GO:0005840">
    <property type="term" value="C:ribosome"/>
    <property type="evidence" value="ECO:0007669"/>
    <property type="project" value="UniProtKB-KW"/>
</dbReference>
<dbReference type="NCBIfam" id="TIGR03953">
    <property type="entry name" value="rplD_bact"/>
    <property type="match status" value="1"/>
</dbReference>